<dbReference type="InterPro" id="IPR001387">
    <property type="entry name" value="Cro/C1-type_HTH"/>
</dbReference>
<name>A0ABU8L1V3_9HYPH</name>
<dbReference type="SMART" id="SM00530">
    <property type="entry name" value="HTH_XRE"/>
    <property type="match status" value="1"/>
</dbReference>
<feature type="compositionally biased region" description="Basic residues" evidence="1">
    <location>
        <begin position="82"/>
        <end position="97"/>
    </location>
</feature>
<dbReference type="RefSeq" id="WP_337108401.1">
    <property type="nucleotide sequence ID" value="NZ_JAPYKS010000021.1"/>
</dbReference>
<feature type="region of interest" description="Disordered" evidence="1">
    <location>
        <begin position="74"/>
        <end position="97"/>
    </location>
</feature>
<gene>
    <name evidence="3" type="ORF">O7A60_24705</name>
</gene>
<evidence type="ECO:0000256" key="1">
    <source>
        <dbReference type="SAM" id="MobiDB-lite"/>
    </source>
</evidence>
<dbReference type="CDD" id="cd00093">
    <property type="entry name" value="HTH_XRE"/>
    <property type="match status" value="1"/>
</dbReference>
<accession>A0ABU8L1V3</accession>
<organism evidence="3 4">
    <name type="scientific">Mesorhizobium salmacidum</name>
    <dbReference type="NCBI Taxonomy" id="3015171"/>
    <lineage>
        <taxon>Bacteria</taxon>
        <taxon>Pseudomonadati</taxon>
        <taxon>Pseudomonadota</taxon>
        <taxon>Alphaproteobacteria</taxon>
        <taxon>Hyphomicrobiales</taxon>
        <taxon>Phyllobacteriaceae</taxon>
        <taxon>Mesorhizobium</taxon>
    </lineage>
</organism>
<evidence type="ECO:0000313" key="3">
    <source>
        <dbReference type="EMBL" id="MEI9411943.1"/>
    </source>
</evidence>
<dbReference type="PROSITE" id="PS50943">
    <property type="entry name" value="HTH_CROC1"/>
    <property type="match status" value="1"/>
</dbReference>
<evidence type="ECO:0000259" key="2">
    <source>
        <dbReference type="PROSITE" id="PS50943"/>
    </source>
</evidence>
<dbReference type="Gene3D" id="1.10.260.40">
    <property type="entry name" value="lambda repressor-like DNA-binding domains"/>
    <property type="match status" value="1"/>
</dbReference>
<protein>
    <submittedName>
        <fullName evidence="3">Helix-turn-helix transcriptional regulator</fullName>
    </submittedName>
</protein>
<dbReference type="Proteomes" id="UP001387293">
    <property type="component" value="Unassembled WGS sequence"/>
</dbReference>
<dbReference type="SUPFAM" id="SSF47413">
    <property type="entry name" value="lambda repressor-like DNA-binding domains"/>
    <property type="match status" value="1"/>
</dbReference>
<proteinExistence type="predicted"/>
<reference evidence="3 4" key="1">
    <citation type="submission" date="2022-12" db="EMBL/GenBank/DDBJ databases">
        <authorList>
            <person name="Muema E."/>
        </authorList>
    </citation>
    <scope>NUCLEOTIDE SEQUENCE [LARGE SCALE GENOMIC DNA]</scope>
    <source>
        <strain evidence="4">1326</strain>
    </source>
</reference>
<sequence length="97" mass="10657">MRNLTAEQSRAARALLNWSRVRLGAKCNLSEATISGFENGVRKPHPRTVAALLLAFEGAGIVFPAEGGPLLARSLGQTSRRSSNRTWRRRQTNRAAE</sequence>
<dbReference type="EMBL" id="JAPYKS010000021">
    <property type="protein sequence ID" value="MEI9411943.1"/>
    <property type="molecule type" value="Genomic_DNA"/>
</dbReference>
<comment type="caution">
    <text evidence="3">The sequence shown here is derived from an EMBL/GenBank/DDBJ whole genome shotgun (WGS) entry which is preliminary data.</text>
</comment>
<dbReference type="InterPro" id="IPR010982">
    <property type="entry name" value="Lambda_DNA-bd_dom_sf"/>
</dbReference>
<dbReference type="Pfam" id="PF01381">
    <property type="entry name" value="HTH_3"/>
    <property type="match status" value="1"/>
</dbReference>
<keyword evidence="4" id="KW-1185">Reference proteome</keyword>
<feature type="domain" description="HTH cro/C1-type" evidence="2">
    <location>
        <begin position="10"/>
        <end position="63"/>
    </location>
</feature>
<evidence type="ECO:0000313" key="4">
    <source>
        <dbReference type="Proteomes" id="UP001387293"/>
    </source>
</evidence>